<dbReference type="PANTHER" id="PTHR19964">
    <property type="entry name" value="MULTIPLE PDZ DOMAIN PROTEIN"/>
    <property type="match status" value="1"/>
</dbReference>
<feature type="compositionally biased region" description="Low complexity" evidence="1">
    <location>
        <begin position="264"/>
        <end position="282"/>
    </location>
</feature>
<organism evidence="3 4">
    <name type="scientific">Paragonimus heterotremus</name>
    <dbReference type="NCBI Taxonomy" id="100268"/>
    <lineage>
        <taxon>Eukaryota</taxon>
        <taxon>Metazoa</taxon>
        <taxon>Spiralia</taxon>
        <taxon>Lophotrochozoa</taxon>
        <taxon>Platyhelminthes</taxon>
        <taxon>Trematoda</taxon>
        <taxon>Digenea</taxon>
        <taxon>Plagiorchiida</taxon>
        <taxon>Troglotremata</taxon>
        <taxon>Troglotrematidae</taxon>
        <taxon>Paragonimus</taxon>
    </lineage>
</organism>
<accession>A0A8J4SPF4</accession>
<feature type="compositionally biased region" description="Low complexity" evidence="1">
    <location>
        <begin position="205"/>
        <end position="220"/>
    </location>
</feature>
<feature type="non-terminal residue" evidence="3">
    <location>
        <position position="1"/>
    </location>
</feature>
<protein>
    <recommendedName>
        <fullName evidence="2">PDZ domain-containing protein</fullName>
    </recommendedName>
</protein>
<feature type="compositionally biased region" description="Polar residues" evidence="1">
    <location>
        <begin position="1"/>
        <end position="12"/>
    </location>
</feature>
<comment type="caution">
    <text evidence="3">The sequence shown here is derived from an EMBL/GenBank/DDBJ whole genome shotgun (WGS) entry which is preliminary data.</text>
</comment>
<feature type="region of interest" description="Disordered" evidence="1">
    <location>
        <begin position="194"/>
        <end position="232"/>
    </location>
</feature>
<feature type="compositionally biased region" description="Polar residues" evidence="1">
    <location>
        <begin position="22"/>
        <end position="33"/>
    </location>
</feature>
<dbReference type="OrthoDB" id="6264899at2759"/>
<proteinExistence type="predicted"/>
<dbReference type="PANTHER" id="PTHR19964:SF92">
    <property type="entry name" value="PATJ HOMOLOG"/>
    <property type="match status" value="1"/>
</dbReference>
<dbReference type="AlphaFoldDB" id="A0A8J4SPF4"/>
<dbReference type="EMBL" id="LUCH01001281">
    <property type="protein sequence ID" value="KAF5403338.1"/>
    <property type="molecule type" value="Genomic_DNA"/>
</dbReference>
<dbReference type="InterPro" id="IPR036034">
    <property type="entry name" value="PDZ_sf"/>
</dbReference>
<dbReference type="InterPro" id="IPR051342">
    <property type="entry name" value="PDZ_scaffold"/>
</dbReference>
<name>A0A8J4SPF4_9TREM</name>
<feature type="domain" description="PDZ" evidence="2">
    <location>
        <begin position="77"/>
        <end position="166"/>
    </location>
</feature>
<gene>
    <name evidence="3" type="ORF">PHET_03414</name>
</gene>
<dbReference type="PROSITE" id="PS50106">
    <property type="entry name" value="PDZ"/>
    <property type="match status" value="1"/>
</dbReference>
<feature type="region of interest" description="Disordered" evidence="1">
    <location>
        <begin position="1"/>
        <end position="33"/>
    </location>
</feature>
<sequence length="321" mass="33900">ASTDNTTGNHTQAAPFVPDAVATQSQITPPSSTDAKVNDLELYRRHSIDPSCHNIFELHIQLPSITSDLAVPLVSPATEVSSVSSSTYPVTLGVSVSVRPMLPRAKSQTPTVPHEYLDNAVFVRTLIEGGPAHRDGRLQVGDRLLSIDDEPLSAISSVDALGRLKSVIARDLSEKRSHVRLLISRSLLSAEPDASQSLGSRAAHNKSSANSSTRSNTTAKPVPVREYGSEPPPVPVKTSMIVAAEVHVTGGACASSQSTLFEPSRSLSTTTRMSSKMSSGSGHNRAHSSHTTSTTAAEALPTQKHPSTNSVSNQLIDCSSD</sequence>
<dbReference type="InterPro" id="IPR001478">
    <property type="entry name" value="PDZ"/>
</dbReference>
<reference evidence="3" key="1">
    <citation type="submission" date="2019-05" db="EMBL/GenBank/DDBJ databases">
        <title>Annotation for the trematode Paragonimus heterotremus.</title>
        <authorList>
            <person name="Choi Y.-J."/>
        </authorList>
    </citation>
    <scope>NUCLEOTIDE SEQUENCE</scope>
    <source>
        <strain evidence="3">LC</strain>
    </source>
</reference>
<feature type="region of interest" description="Disordered" evidence="1">
    <location>
        <begin position="253"/>
        <end position="321"/>
    </location>
</feature>
<feature type="compositionally biased region" description="Polar residues" evidence="1">
    <location>
        <begin position="304"/>
        <end position="321"/>
    </location>
</feature>
<evidence type="ECO:0000256" key="1">
    <source>
        <dbReference type="SAM" id="MobiDB-lite"/>
    </source>
</evidence>
<dbReference type="Proteomes" id="UP000748531">
    <property type="component" value="Unassembled WGS sequence"/>
</dbReference>
<evidence type="ECO:0000313" key="3">
    <source>
        <dbReference type="EMBL" id="KAF5403338.1"/>
    </source>
</evidence>
<dbReference type="SMART" id="SM00228">
    <property type="entry name" value="PDZ"/>
    <property type="match status" value="1"/>
</dbReference>
<evidence type="ECO:0000313" key="4">
    <source>
        <dbReference type="Proteomes" id="UP000748531"/>
    </source>
</evidence>
<evidence type="ECO:0000259" key="2">
    <source>
        <dbReference type="PROSITE" id="PS50106"/>
    </source>
</evidence>
<dbReference type="Pfam" id="PF00595">
    <property type="entry name" value="PDZ"/>
    <property type="match status" value="1"/>
</dbReference>
<dbReference type="SUPFAM" id="SSF50156">
    <property type="entry name" value="PDZ domain-like"/>
    <property type="match status" value="1"/>
</dbReference>
<dbReference type="Gene3D" id="2.30.42.10">
    <property type="match status" value="1"/>
</dbReference>
<keyword evidence="4" id="KW-1185">Reference proteome</keyword>